<comment type="caution">
    <text evidence="4">The sequence shown here is derived from an EMBL/GenBank/DDBJ whole genome shotgun (WGS) entry which is preliminary data.</text>
</comment>
<dbReference type="EMBL" id="JACIDO010000025">
    <property type="protein sequence ID" value="MBB3938280.1"/>
    <property type="molecule type" value="Genomic_DNA"/>
</dbReference>
<dbReference type="Pfam" id="PF13561">
    <property type="entry name" value="adh_short_C2"/>
    <property type="match status" value="1"/>
</dbReference>
<dbReference type="SMART" id="SM00822">
    <property type="entry name" value="PKS_KR"/>
    <property type="match status" value="1"/>
</dbReference>
<dbReference type="PANTHER" id="PTHR42760:SF133">
    <property type="entry name" value="3-OXOACYL-[ACYL-CARRIER-PROTEIN] REDUCTASE"/>
    <property type="match status" value="1"/>
</dbReference>
<dbReference type="InterPro" id="IPR020904">
    <property type="entry name" value="Sc_DH/Rdtase_CS"/>
</dbReference>
<evidence type="ECO:0000256" key="1">
    <source>
        <dbReference type="ARBA" id="ARBA00006484"/>
    </source>
</evidence>
<gene>
    <name evidence="4" type="ORF">GGR05_004451</name>
</gene>
<keyword evidence="2" id="KW-0560">Oxidoreductase</keyword>
<dbReference type="RefSeq" id="WP_090966666.1">
    <property type="nucleotide sequence ID" value="NZ_FOOA01000034.1"/>
</dbReference>
<dbReference type="Gene3D" id="3.40.50.720">
    <property type="entry name" value="NAD(P)-binding Rossmann-like Domain"/>
    <property type="match status" value="1"/>
</dbReference>
<keyword evidence="5" id="KW-1185">Reference proteome</keyword>
<dbReference type="PRINTS" id="PR00080">
    <property type="entry name" value="SDRFAMILY"/>
</dbReference>
<name>A0A7W6FWT6_9HYPH</name>
<comment type="similarity">
    <text evidence="1">Belongs to the short-chain dehydrogenases/reductases (SDR) family.</text>
</comment>
<dbReference type="PROSITE" id="PS00061">
    <property type="entry name" value="ADH_SHORT"/>
    <property type="match status" value="1"/>
</dbReference>
<feature type="domain" description="Ketoreductase" evidence="3">
    <location>
        <begin position="7"/>
        <end position="181"/>
    </location>
</feature>
<dbReference type="SUPFAM" id="SSF51735">
    <property type="entry name" value="NAD(P)-binding Rossmann-fold domains"/>
    <property type="match status" value="1"/>
</dbReference>
<protein>
    <submittedName>
        <fullName evidence="4">NAD(P)-dependent dehydrogenase (Short-subunit alcohol dehydrogenase family)</fullName>
    </submittedName>
</protein>
<dbReference type="PANTHER" id="PTHR42760">
    <property type="entry name" value="SHORT-CHAIN DEHYDROGENASES/REDUCTASES FAMILY MEMBER"/>
    <property type="match status" value="1"/>
</dbReference>
<dbReference type="GO" id="GO:0016616">
    <property type="term" value="F:oxidoreductase activity, acting on the CH-OH group of donors, NAD or NADP as acceptor"/>
    <property type="evidence" value="ECO:0007669"/>
    <property type="project" value="TreeGrafter"/>
</dbReference>
<evidence type="ECO:0000313" key="4">
    <source>
        <dbReference type="EMBL" id="MBB3938280.1"/>
    </source>
</evidence>
<dbReference type="AlphaFoldDB" id="A0A7W6FWT6"/>
<organism evidence="4 5">
    <name type="scientific">Aureimonas phyllosphaerae</name>
    <dbReference type="NCBI Taxonomy" id="1166078"/>
    <lineage>
        <taxon>Bacteria</taxon>
        <taxon>Pseudomonadati</taxon>
        <taxon>Pseudomonadota</taxon>
        <taxon>Alphaproteobacteria</taxon>
        <taxon>Hyphomicrobiales</taxon>
        <taxon>Aurantimonadaceae</taxon>
        <taxon>Aureimonas</taxon>
    </lineage>
</organism>
<dbReference type="InterPro" id="IPR036291">
    <property type="entry name" value="NAD(P)-bd_dom_sf"/>
</dbReference>
<proteinExistence type="inferred from homology"/>
<evidence type="ECO:0000313" key="5">
    <source>
        <dbReference type="Proteomes" id="UP000531216"/>
    </source>
</evidence>
<reference evidence="4 5" key="1">
    <citation type="submission" date="2020-08" db="EMBL/GenBank/DDBJ databases">
        <title>Genomic Encyclopedia of Type Strains, Phase IV (KMG-IV): sequencing the most valuable type-strain genomes for metagenomic binning, comparative biology and taxonomic classification.</title>
        <authorList>
            <person name="Goeker M."/>
        </authorList>
    </citation>
    <scope>NUCLEOTIDE SEQUENCE [LARGE SCALE GENOMIC DNA]</scope>
    <source>
        <strain evidence="4 5">DSM 25024</strain>
    </source>
</reference>
<dbReference type="FunFam" id="3.40.50.720:FF:000084">
    <property type="entry name" value="Short-chain dehydrogenase reductase"/>
    <property type="match status" value="1"/>
</dbReference>
<evidence type="ECO:0000259" key="3">
    <source>
        <dbReference type="SMART" id="SM00822"/>
    </source>
</evidence>
<dbReference type="PRINTS" id="PR00081">
    <property type="entry name" value="GDHRDH"/>
</dbReference>
<accession>A0A7W6FWT6</accession>
<dbReference type="NCBIfam" id="NF005559">
    <property type="entry name" value="PRK07231.1"/>
    <property type="match status" value="1"/>
</dbReference>
<dbReference type="InterPro" id="IPR057326">
    <property type="entry name" value="KR_dom"/>
</dbReference>
<sequence length="243" mass="24739">MTKLERKIALVIGGSGGIGGAIAHRLLAEGAEVYATSRSAHPRDAGVPAAGKAVHAITADASRIADMGAAIGRVVATAGRIDILVVNAGLSEFAPLDDISEEHFDRTFGLNVRSLVFSVKEGARHMGEGGSIVLVGSIAGEIGTRGYGAYGATKAAVRSFARTFANELAPRGIRVNVVSPGPTDTAMFAATSEEIRASLSALIPLGRMGRPDEVAAAALFLASDDASFVTGAELPVDGGMAQV</sequence>
<evidence type="ECO:0000256" key="2">
    <source>
        <dbReference type="ARBA" id="ARBA00023002"/>
    </source>
</evidence>
<dbReference type="OrthoDB" id="9803333at2"/>
<dbReference type="InterPro" id="IPR002347">
    <property type="entry name" value="SDR_fam"/>
</dbReference>
<dbReference type="CDD" id="cd05233">
    <property type="entry name" value="SDR_c"/>
    <property type="match status" value="1"/>
</dbReference>
<dbReference type="Proteomes" id="UP000531216">
    <property type="component" value="Unassembled WGS sequence"/>
</dbReference>